<dbReference type="GO" id="GO:0016787">
    <property type="term" value="F:hydrolase activity"/>
    <property type="evidence" value="ECO:0007669"/>
    <property type="project" value="UniProtKB-KW"/>
</dbReference>
<evidence type="ECO:0000259" key="2">
    <source>
        <dbReference type="Pfam" id="PF00561"/>
    </source>
</evidence>
<dbReference type="PANTHER" id="PTHR43798">
    <property type="entry name" value="MONOACYLGLYCEROL LIPASE"/>
    <property type="match status" value="1"/>
</dbReference>
<dbReference type="EMBL" id="MHBZ01000032">
    <property type="protein sequence ID" value="OGY10624.1"/>
    <property type="molecule type" value="Genomic_DNA"/>
</dbReference>
<reference evidence="3 4" key="1">
    <citation type="journal article" date="2016" name="Nat. Commun.">
        <title>Thousands of microbial genomes shed light on interconnected biogeochemical processes in an aquifer system.</title>
        <authorList>
            <person name="Anantharaman K."/>
            <person name="Brown C.T."/>
            <person name="Hug L.A."/>
            <person name="Sharon I."/>
            <person name="Castelle C.J."/>
            <person name="Probst A.J."/>
            <person name="Thomas B.C."/>
            <person name="Singh A."/>
            <person name="Wilkins M.J."/>
            <person name="Karaoz U."/>
            <person name="Brodie E.L."/>
            <person name="Williams K.H."/>
            <person name="Hubbard S.S."/>
            <person name="Banfield J.F."/>
        </authorList>
    </citation>
    <scope>NUCLEOTIDE SEQUENCE [LARGE SCALE GENOMIC DNA]</scope>
</reference>
<dbReference type="InterPro" id="IPR050266">
    <property type="entry name" value="AB_hydrolase_sf"/>
</dbReference>
<evidence type="ECO:0000313" key="3">
    <source>
        <dbReference type="EMBL" id="OGY10624.1"/>
    </source>
</evidence>
<dbReference type="Proteomes" id="UP000178319">
    <property type="component" value="Unassembled WGS sequence"/>
</dbReference>
<dbReference type="Gene3D" id="3.40.50.1820">
    <property type="entry name" value="alpha/beta hydrolase"/>
    <property type="match status" value="1"/>
</dbReference>
<dbReference type="InterPro" id="IPR000073">
    <property type="entry name" value="AB_hydrolase_1"/>
</dbReference>
<dbReference type="PRINTS" id="PR00111">
    <property type="entry name" value="ABHYDROLASE"/>
</dbReference>
<comment type="caution">
    <text evidence="3">The sequence shown here is derived from an EMBL/GenBank/DDBJ whole genome shotgun (WGS) entry which is preliminary data.</text>
</comment>
<dbReference type="Pfam" id="PF00561">
    <property type="entry name" value="Abhydrolase_1"/>
    <property type="match status" value="1"/>
</dbReference>
<dbReference type="PANTHER" id="PTHR43798:SF31">
    <property type="entry name" value="AB HYDROLASE SUPERFAMILY PROTEIN YCLE"/>
    <property type="match status" value="1"/>
</dbReference>
<protein>
    <recommendedName>
        <fullName evidence="2">AB hydrolase-1 domain-containing protein</fullName>
    </recommendedName>
</protein>
<gene>
    <name evidence="3" type="ORF">A3D26_04035</name>
</gene>
<keyword evidence="1" id="KW-0378">Hydrolase</keyword>
<organism evidence="3 4">
    <name type="scientific">Candidatus Blackburnbacteria bacterium RIFCSPHIGHO2_02_FULL_44_20</name>
    <dbReference type="NCBI Taxonomy" id="1797516"/>
    <lineage>
        <taxon>Bacteria</taxon>
        <taxon>Candidatus Blackburniibacteriota</taxon>
    </lineage>
</organism>
<dbReference type="SUPFAM" id="SSF53474">
    <property type="entry name" value="alpha/beta-Hydrolases"/>
    <property type="match status" value="1"/>
</dbReference>
<feature type="domain" description="AB hydrolase-1" evidence="2">
    <location>
        <begin position="8"/>
        <end position="226"/>
    </location>
</feature>
<dbReference type="STRING" id="1797516.A3D26_04035"/>
<dbReference type="AlphaFoldDB" id="A0A1G1V5E9"/>
<proteinExistence type="predicted"/>
<evidence type="ECO:0000256" key="1">
    <source>
        <dbReference type="ARBA" id="ARBA00022801"/>
    </source>
</evidence>
<name>A0A1G1V5E9_9BACT</name>
<evidence type="ECO:0000313" key="4">
    <source>
        <dbReference type="Proteomes" id="UP000178319"/>
    </source>
</evidence>
<dbReference type="InterPro" id="IPR029058">
    <property type="entry name" value="AB_hydrolase_fold"/>
</dbReference>
<sequence length="241" mass="27105">MRKKSSKNIVLLHGWGANAKKLEPLAVELTKKKWKVLVPQLPGFDAEEPGEDWGLKEYDQFVQIAARKAFGKGNYFLFGHSFGGRIAIKLAGLGPKNIEGIVLCATGGLSRGNPVKRGAFFILAKTGKTLLGLPGVAHFWQTALYKLAREHDYEKATPRMKNIFKKVVAENLRPKVKKIRLPVLILWGRKDRMTPISDAYYIKNTLPKAKLSVFENDGHKLPYDKPKEVAENIETWAKNLQ</sequence>
<accession>A0A1G1V5E9</accession>
<dbReference type="GO" id="GO:0016020">
    <property type="term" value="C:membrane"/>
    <property type="evidence" value="ECO:0007669"/>
    <property type="project" value="TreeGrafter"/>
</dbReference>